<dbReference type="EMBL" id="JACASE010000001">
    <property type="protein sequence ID" value="KAF6505974.1"/>
    <property type="molecule type" value="Genomic_DNA"/>
</dbReference>
<sequence length="148" mass="16301">MGKLRPCRKKTHWVPQREIVGPGIAPRSPLSPHPRLYPVLFSAQGTGTNSLIMEGQIAIKGLNFINTVQQWSPWFLQPQGSQLLSLHFTALLLPSPCSLPLLLSSFPSTSFSSTITQAWWPLLDRQGNTSSCLSSILICNAPPQNAQR</sequence>
<gene>
    <name evidence="1" type="ORF">HJG63_007842</name>
</gene>
<accession>A0A7J8KAV1</accession>
<keyword evidence="2" id="KW-1185">Reference proteome</keyword>
<name>A0A7J8KAV1_ROUAE</name>
<reference evidence="1 2" key="1">
    <citation type="journal article" date="2020" name="Nature">
        <title>Six reference-quality genomes reveal evolution of bat adaptations.</title>
        <authorList>
            <person name="Jebb D."/>
            <person name="Huang Z."/>
            <person name="Pippel M."/>
            <person name="Hughes G.M."/>
            <person name="Lavrichenko K."/>
            <person name="Devanna P."/>
            <person name="Winkler S."/>
            <person name="Jermiin L.S."/>
            <person name="Skirmuntt E.C."/>
            <person name="Katzourakis A."/>
            <person name="Burkitt-Gray L."/>
            <person name="Ray D.A."/>
            <person name="Sullivan K.A.M."/>
            <person name="Roscito J.G."/>
            <person name="Kirilenko B.M."/>
            <person name="Davalos L.M."/>
            <person name="Corthals A.P."/>
            <person name="Power M.L."/>
            <person name="Jones G."/>
            <person name="Ransome R.D."/>
            <person name="Dechmann D.K.N."/>
            <person name="Locatelli A.G."/>
            <person name="Puechmaille S.J."/>
            <person name="Fedrigo O."/>
            <person name="Jarvis E.D."/>
            <person name="Hiller M."/>
            <person name="Vernes S.C."/>
            <person name="Myers E.W."/>
            <person name="Teeling E.C."/>
        </authorList>
    </citation>
    <scope>NUCLEOTIDE SEQUENCE [LARGE SCALE GENOMIC DNA]</scope>
    <source>
        <strain evidence="1">MRouAeg1</strain>
        <tissue evidence="1">Muscle</tissue>
    </source>
</reference>
<evidence type="ECO:0000313" key="1">
    <source>
        <dbReference type="EMBL" id="KAF6505974.1"/>
    </source>
</evidence>
<dbReference type="AlphaFoldDB" id="A0A7J8KAV1"/>
<organism evidence="1 2">
    <name type="scientific">Rousettus aegyptiacus</name>
    <name type="common">Egyptian fruit bat</name>
    <name type="synonym">Pteropus aegyptiacus</name>
    <dbReference type="NCBI Taxonomy" id="9407"/>
    <lineage>
        <taxon>Eukaryota</taxon>
        <taxon>Metazoa</taxon>
        <taxon>Chordata</taxon>
        <taxon>Craniata</taxon>
        <taxon>Vertebrata</taxon>
        <taxon>Euteleostomi</taxon>
        <taxon>Mammalia</taxon>
        <taxon>Eutheria</taxon>
        <taxon>Laurasiatheria</taxon>
        <taxon>Chiroptera</taxon>
        <taxon>Yinpterochiroptera</taxon>
        <taxon>Pteropodoidea</taxon>
        <taxon>Pteropodidae</taxon>
        <taxon>Rousettinae</taxon>
        <taxon>Rousettus</taxon>
    </lineage>
</organism>
<dbReference type="Proteomes" id="UP000593571">
    <property type="component" value="Unassembled WGS sequence"/>
</dbReference>
<evidence type="ECO:0000313" key="2">
    <source>
        <dbReference type="Proteomes" id="UP000593571"/>
    </source>
</evidence>
<comment type="caution">
    <text evidence="1">The sequence shown here is derived from an EMBL/GenBank/DDBJ whole genome shotgun (WGS) entry which is preliminary data.</text>
</comment>
<proteinExistence type="predicted"/>
<protein>
    <submittedName>
        <fullName evidence="1">Uncharacterized protein</fullName>
    </submittedName>
</protein>